<organism evidence="2">
    <name type="scientific">Christensenella massiliensis</name>
    <dbReference type="NCBI Taxonomy" id="1805714"/>
    <lineage>
        <taxon>Bacteria</taxon>
        <taxon>Bacillati</taxon>
        <taxon>Bacillota</taxon>
        <taxon>Clostridia</taxon>
        <taxon>Christensenellales</taxon>
        <taxon>Christensenellaceae</taxon>
        <taxon>Christensenella</taxon>
    </lineage>
</organism>
<reference evidence="2" key="1">
    <citation type="submission" date="2023-02" db="EMBL/GenBank/DDBJ databases">
        <title>Gut commensal Christensenella minuta modulates host metabolism via a new class of secondary bile acids.</title>
        <authorList>
            <person name="Liu C."/>
        </authorList>
    </citation>
    <scope>NUCLEOTIDE SEQUENCE</scope>
    <source>
        <strain evidence="2">CA70</strain>
    </source>
</reference>
<evidence type="ECO:0000313" key="2">
    <source>
        <dbReference type="EMBL" id="XCC61640.1"/>
    </source>
</evidence>
<dbReference type="InterPro" id="IPR025404">
    <property type="entry name" value="DUF4130"/>
</dbReference>
<proteinExistence type="predicted"/>
<gene>
    <name evidence="2" type="ORF">PUP29_08890</name>
</gene>
<dbReference type="AlphaFoldDB" id="A0AAU8A645"/>
<dbReference type="Pfam" id="PF13566">
    <property type="entry name" value="DUF4130"/>
    <property type="match status" value="1"/>
</dbReference>
<name>A0AAU8A645_9FIRM</name>
<protein>
    <submittedName>
        <fullName evidence="2">TIGR03915 family putative DNA repair protein</fullName>
    </submittedName>
</protein>
<accession>A0AAU8A645</accession>
<sequence>MVYQYDGSFDGLLCCVFESIARREIPEGIYGPDTVQISMFGTRTVETDPAHARRVLVSIPKKMGADALDFVRKAFLTCLSEREKHIVSFLRMGYEYGPKVLYMLADDVVSTLHKAVKQLTNEAHLLTGFIRFSDYGEALAAQITPKNYVLPILAIHFRGRYPNENFLIYDKTHGDILVYMHGKIEICSAERFTMPQQGEEELRFRALWRMFYETIAVPGRENPRCRMAQMPKRYWENMTEFAVEKDVLIRRAAAPSAKGVTAGRSSCSQAEASAILYSAEVKNRESSIPMEDTKEGECR</sequence>
<evidence type="ECO:0000259" key="1">
    <source>
        <dbReference type="Pfam" id="PF13566"/>
    </source>
</evidence>
<dbReference type="InterPro" id="IPR023875">
    <property type="entry name" value="DNA_repair_put"/>
</dbReference>
<dbReference type="EMBL" id="CP117826">
    <property type="protein sequence ID" value="XCC61640.1"/>
    <property type="molecule type" value="Genomic_DNA"/>
</dbReference>
<feature type="domain" description="DUF4130" evidence="1">
    <location>
        <begin position="81"/>
        <end position="240"/>
    </location>
</feature>
<dbReference type="NCBIfam" id="TIGR03915">
    <property type="entry name" value="SAM_7_link_chp"/>
    <property type="match status" value="1"/>
</dbReference>
<dbReference type="RefSeq" id="WP_079546203.1">
    <property type="nucleotide sequence ID" value="NZ_CP117826.1"/>
</dbReference>